<dbReference type="EMBL" id="NAJL01000020">
    <property type="protein sequence ID" value="TKA27975.1"/>
    <property type="molecule type" value="Genomic_DNA"/>
</dbReference>
<evidence type="ECO:0000313" key="2">
    <source>
        <dbReference type="Proteomes" id="UP000308549"/>
    </source>
</evidence>
<reference evidence="1 2" key="1">
    <citation type="submission" date="2017-03" db="EMBL/GenBank/DDBJ databases">
        <title>Genomes of endolithic fungi from Antarctica.</title>
        <authorList>
            <person name="Coleine C."/>
            <person name="Masonjones S."/>
            <person name="Stajich J.E."/>
        </authorList>
    </citation>
    <scope>NUCLEOTIDE SEQUENCE [LARGE SCALE GENOMIC DNA]</scope>
    <source>
        <strain evidence="1 2">CCFEE 6315</strain>
    </source>
</reference>
<name>A0A4U0U1J3_9PEZI</name>
<protein>
    <submittedName>
        <fullName evidence="1">Uncharacterized protein</fullName>
    </submittedName>
</protein>
<dbReference type="Proteomes" id="UP000308549">
    <property type="component" value="Unassembled WGS sequence"/>
</dbReference>
<evidence type="ECO:0000313" key="1">
    <source>
        <dbReference type="EMBL" id="TKA27975.1"/>
    </source>
</evidence>
<proteinExistence type="predicted"/>
<organism evidence="1 2">
    <name type="scientific">Salinomyces thailandicus</name>
    <dbReference type="NCBI Taxonomy" id="706561"/>
    <lineage>
        <taxon>Eukaryota</taxon>
        <taxon>Fungi</taxon>
        <taxon>Dikarya</taxon>
        <taxon>Ascomycota</taxon>
        <taxon>Pezizomycotina</taxon>
        <taxon>Dothideomycetes</taxon>
        <taxon>Dothideomycetidae</taxon>
        <taxon>Mycosphaerellales</taxon>
        <taxon>Teratosphaeriaceae</taxon>
        <taxon>Salinomyces</taxon>
    </lineage>
</organism>
<gene>
    <name evidence="1" type="ORF">B0A50_04041</name>
</gene>
<keyword evidence="2" id="KW-1185">Reference proteome</keyword>
<sequence>MVFFCGLHVHLPVRKCLRRIKRAVTGRDWPVNKLVNELYTDECVADQEYAPDRIYLSFRSDHA</sequence>
<dbReference type="AlphaFoldDB" id="A0A4U0U1J3"/>
<accession>A0A4U0U1J3</accession>
<comment type="caution">
    <text evidence="1">The sequence shown here is derived from an EMBL/GenBank/DDBJ whole genome shotgun (WGS) entry which is preliminary data.</text>
</comment>